<gene>
    <name evidence="7" type="primary">betI</name>
    <name evidence="10" type="ORF">MED297_04177</name>
</gene>
<dbReference type="NCBIfam" id="NF001978">
    <property type="entry name" value="PRK00767.1"/>
    <property type="match status" value="1"/>
</dbReference>
<keyword evidence="5 7" id="KW-0804">Transcription</keyword>
<dbReference type="GO" id="GO:0045892">
    <property type="term" value="P:negative regulation of DNA-templated transcription"/>
    <property type="evidence" value="ECO:0007669"/>
    <property type="project" value="UniProtKB-UniRule"/>
</dbReference>
<protein>
    <recommendedName>
        <fullName evidence="7">HTH-type transcriptional regulator BetI</fullName>
    </recommendedName>
</protein>
<evidence type="ECO:0000256" key="1">
    <source>
        <dbReference type="ARBA" id="ARBA00004719"/>
    </source>
</evidence>
<keyword evidence="4 7" id="KW-0238">DNA-binding</keyword>
<accession>A4BG40</accession>
<comment type="function">
    <text evidence="7">Repressor involved in choline regulation of the bet genes.</text>
</comment>
<comment type="pathway">
    <text evidence="1 7">Amine and polyamine biosynthesis; betaine biosynthesis via choline pathway [regulation].</text>
</comment>
<dbReference type="OrthoDB" id="7618612at2"/>
<dbReference type="SUPFAM" id="SSF46689">
    <property type="entry name" value="Homeodomain-like"/>
    <property type="match status" value="1"/>
</dbReference>
<evidence type="ECO:0000256" key="4">
    <source>
        <dbReference type="ARBA" id="ARBA00023125"/>
    </source>
</evidence>
<dbReference type="NCBIfam" id="TIGR03384">
    <property type="entry name" value="betaine_BetI"/>
    <property type="match status" value="1"/>
</dbReference>
<dbReference type="InterPro" id="IPR039538">
    <property type="entry name" value="BetI_C"/>
</dbReference>
<dbReference type="RefSeq" id="WP_008047701.1">
    <property type="nucleotide sequence ID" value="NZ_CH724154.1"/>
</dbReference>
<evidence type="ECO:0000313" key="11">
    <source>
        <dbReference type="Proteomes" id="UP000005953"/>
    </source>
</evidence>
<dbReference type="GO" id="GO:0019285">
    <property type="term" value="P:glycine betaine biosynthetic process from choline"/>
    <property type="evidence" value="ECO:0007669"/>
    <property type="project" value="UniProtKB-UniRule"/>
</dbReference>
<dbReference type="SUPFAM" id="SSF48498">
    <property type="entry name" value="Tetracyclin repressor-like, C-terminal domain"/>
    <property type="match status" value="1"/>
</dbReference>
<evidence type="ECO:0000256" key="5">
    <source>
        <dbReference type="ARBA" id="ARBA00023163"/>
    </source>
</evidence>
<comment type="function">
    <text evidence="6">Repressor involved in the biosynthesis of the osmoprotectant glycine betaine. It represses transcription of the choline transporter BetT and the genes of BetAB involved in the synthesis of glycine betaine.</text>
</comment>
<evidence type="ECO:0000313" key="10">
    <source>
        <dbReference type="EMBL" id="EAR08835.1"/>
    </source>
</evidence>
<keyword evidence="3 7" id="KW-0805">Transcription regulation</keyword>
<evidence type="ECO:0000256" key="3">
    <source>
        <dbReference type="ARBA" id="ARBA00023015"/>
    </source>
</evidence>
<dbReference type="Pfam" id="PF13977">
    <property type="entry name" value="TetR_C_6"/>
    <property type="match status" value="1"/>
</dbReference>
<dbReference type="Proteomes" id="UP000005953">
    <property type="component" value="Unassembled WGS sequence"/>
</dbReference>
<dbReference type="HOGENOM" id="CLU_069356_15_4_6"/>
<dbReference type="InterPro" id="IPR023772">
    <property type="entry name" value="DNA-bd_HTH_TetR-type_CS"/>
</dbReference>
<dbReference type="PROSITE" id="PS50977">
    <property type="entry name" value="HTH_TETR_2"/>
    <property type="match status" value="1"/>
</dbReference>
<feature type="DNA-binding region" description="H-T-H motif" evidence="7 8">
    <location>
        <begin position="31"/>
        <end position="50"/>
    </location>
</feature>
<dbReference type="GO" id="GO:0000976">
    <property type="term" value="F:transcription cis-regulatory region binding"/>
    <property type="evidence" value="ECO:0007669"/>
    <property type="project" value="TreeGrafter"/>
</dbReference>
<organism evidence="10 11">
    <name type="scientific">Reinekea blandensis MED297</name>
    <dbReference type="NCBI Taxonomy" id="314283"/>
    <lineage>
        <taxon>Bacteria</taxon>
        <taxon>Pseudomonadati</taxon>
        <taxon>Pseudomonadota</taxon>
        <taxon>Gammaproteobacteria</taxon>
        <taxon>Oceanospirillales</taxon>
        <taxon>Saccharospirillaceae</taxon>
        <taxon>Reinekea</taxon>
    </lineage>
</organism>
<dbReference type="InterPro" id="IPR050109">
    <property type="entry name" value="HTH-type_TetR-like_transc_reg"/>
</dbReference>
<name>A4BG40_9GAMM</name>
<dbReference type="AlphaFoldDB" id="A4BG40"/>
<evidence type="ECO:0000256" key="2">
    <source>
        <dbReference type="ARBA" id="ARBA00022491"/>
    </source>
</evidence>
<proteinExistence type="inferred from homology"/>
<dbReference type="EMBL" id="AAOE01000015">
    <property type="protein sequence ID" value="EAR08835.1"/>
    <property type="molecule type" value="Genomic_DNA"/>
</dbReference>
<dbReference type="PANTHER" id="PTHR30055:SF234">
    <property type="entry name" value="HTH-TYPE TRANSCRIPTIONAL REGULATOR BETI"/>
    <property type="match status" value="1"/>
</dbReference>
<comment type="caution">
    <text evidence="10">The sequence shown here is derived from an EMBL/GenBank/DDBJ whole genome shotgun (WGS) entry which is preliminary data.</text>
</comment>
<dbReference type="InterPro" id="IPR001647">
    <property type="entry name" value="HTH_TetR"/>
</dbReference>
<evidence type="ECO:0000256" key="6">
    <source>
        <dbReference type="ARBA" id="ARBA00024936"/>
    </source>
</evidence>
<dbReference type="Gene3D" id="1.10.357.10">
    <property type="entry name" value="Tetracycline Repressor, domain 2"/>
    <property type="match status" value="1"/>
</dbReference>
<evidence type="ECO:0000256" key="7">
    <source>
        <dbReference type="HAMAP-Rule" id="MF_00768"/>
    </source>
</evidence>
<dbReference type="PANTHER" id="PTHR30055">
    <property type="entry name" value="HTH-TYPE TRANSCRIPTIONAL REGULATOR RUTR"/>
    <property type="match status" value="1"/>
</dbReference>
<dbReference type="GO" id="GO:0003700">
    <property type="term" value="F:DNA-binding transcription factor activity"/>
    <property type="evidence" value="ECO:0007669"/>
    <property type="project" value="UniProtKB-UniRule"/>
</dbReference>
<evidence type="ECO:0000256" key="8">
    <source>
        <dbReference type="PROSITE-ProRule" id="PRU00335"/>
    </source>
</evidence>
<dbReference type="Pfam" id="PF00440">
    <property type="entry name" value="TetR_N"/>
    <property type="match status" value="1"/>
</dbReference>
<dbReference type="InterPro" id="IPR036271">
    <property type="entry name" value="Tet_transcr_reg_TetR-rel_C_sf"/>
</dbReference>
<dbReference type="PROSITE" id="PS01081">
    <property type="entry name" value="HTH_TETR_1"/>
    <property type="match status" value="1"/>
</dbReference>
<sequence length="200" mass="22446">MPKVGMKPIRQSQLIEATLEAVETYGLQGTTINTISKLAGVSTGIINHYFGGKQGLLEATVRYLLQQLHVELMKELKQVDPNDAMARLNAIVAANFAQIQVSDKGSKTWLAFWSQAMHNPEFARLQRVNERRLLSNLKHSFRQLIPAERVEEAAQTTAALIDGLWLRRALSDHPLSVADSAQFCMNHVQGIVQQFQMPQR</sequence>
<keyword evidence="11" id="KW-1185">Reference proteome</keyword>
<dbReference type="UniPathway" id="UPA00529"/>
<evidence type="ECO:0000259" key="9">
    <source>
        <dbReference type="PROSITE" id="PS50977"/>
    </source>
</evidence>
<keyword evidence="2 7" id="KW-0678">Repressor</keyword>
<dbReference type="InterPro" id="IPR017757">
    <property type="entry name" value="Tscrpt_rep_BetI"/>
</dbReference>
<dbReference type="HAMAP" id="MF_00768">
    <property type="entry name" value="HTH_type_BetI"/>
    <property type="match status" value="1"/>
</dbReference>
<reference evidence="10 11" key="1">
    <citation type="submission" date="2006-02" db="EMBL/GenBank/DDBJ databases">
        <authorList>
            <person name="Pinhassi J."/>
            <person name="Pedros-Alio C."/>
            <person name="Ferriera S."/>
            <person name="Johnson J."/>
            <person name="Kravitz S."/>
            <person name="Halpern A."/>
            <person name="Remington K."/>
            <person name="Beeson K."/>
            <person name="Tran B."/>
            <person name="Rogers Y.-H."/>
            <person name="Friedman R."/>
            <person name="Venter J.C."/>
        </authorList>
    </citation>
    <scope>NUCLEOTIDE SEQUENCE [LARGE SCALE GENOMIC DNA]</scope>
    <source>
        <strain evidence="10 11">MED297</strain>
    </source>
</reference>
<dbReference type="InterPro" id="IPR009057">
    <property type="entry name" value="Homeodomain-like_sf"/>
</dbReference>
<feature type="domain" description="HTH tetR-type" evidence="9">
    <location>
        <begin position="8"/>
        <end position="68"/>
    </location>
</feature>
<dbReference type="STRING" id="314283.MED297_04177"/>